<organism evidence="1 2">
    <name type="scientific">Candidatus Segetimicrobium genomatis</name>
    <dbReference type="NCBI Taxonomy" id="2569760"/>
    <lineage>
        <taxon>Bacteria</taxon>
        <taxon>Bacillati</taxon>
        <taxon>Candidatus Sysuimicrobiota</taxon>
        <taxon>Candidatus Sysuimicrobiia</taxon>
        <taxon>Candidatus Sysuimicrobiales</taxon>
        <taxon>Candidatus Segetimicrobiaceae</taxon>
        <taxon>Candidatus Segetimicrobium</taxon>
    </lineage>
</organism>
<dbReference type="Gene3D" id="3.40.50.150">
    <property type="entry name" value="Vaccinia Virus protein VP39"/>
    <property type="match status" value="1"/>
</dbReference>
<dbReference type="SUPFAM" id="SSF53335">
    <property type="entry name" value="S-adenosyl-L-methionine-dependent methyltransferases"/>
    <property type="match status" value="1"/>
</dbReference>
<protein>
    <recommendedName>
        <fullName evidence="3">Class I SAM-dependent methyltransferase</fullName>
    </recommendedName>
</protein>
<sequence length="225" mass="24480">MPACPITHGEVGDVEGTLAVVRGRLIESVAPANIRRTAHAFARVIVDVGTGDGRWLYRTARAHPEWFCLGLDAYAGMMREVSRRASRDPSRGGAPNLCFLRIAAETLPAGLEDLADHISILCPWGSLLRAVLVPDVPVLRGVARIGKPSALMEIRVNASAYRAAVGPDAGDATRLCRRLQPEYARAGIALTSCHTAATDPRTSWERRVRRRRHLVVVQILGLVLK</sequence>
<evidence type="ECO:0000313" key="2">
    <source>
        <dbReference type="Proteomes" id="UP000318834"/>
    </source>
</evidence>
<dbReference type="Pfam" id="PF24675">
    <property type="entry name" value="NpmA"/>
    <property type="match status" value="1"/>
</dbReference>
<dbReference type="EMBL" id="VBAP01000007">
    <property type="protein sequence ID" value="TMI77063.1"/>
    <property type="molecule type" value="Genomic_DNA"/>
</dbReference>
<comment type="caution">
    <text evidence="1">The sequence shown here is derived from an EMBL/GenBank/DDBJ whole genome shotgun (WGS) entry which is preliminary data.</text>
</comment>
<evidence type="ECO:0000313" key="1">
    <source>
        <dbReference type="EMBL" id="TMI77063.1"/>
    </source>
</evidence>
<dbReference type="InterPro" id="IPR056262">
    <property type="entry name" value="NpmA"/>
</dbReference>
<gene>
    <name evidence="1" type="ORF">E6H05_01530</name>
</gene>
<dbReference type="InterPro" id="IPR029063">
    <property type="entry name" value="SAM-dependent_MTases_sf"/>
</dbReference>
<dbReference type="AlphaFoldDB" id="A0A537J0K4"/>
<accession>A0A537J0K4</accession>
<proteinExistence type="predicted"/>
<evidence type="ECO:0008006" key="3">
    <source>
        <dbReference type="Google" id="ProtNLM"/>
    </source>
</evidence>
<reference evidence="1 2" key="1">
    <citation type="journal article" date="2019" name="Nat. Microbiol.">
        <title>Mediterranean grassland soil C-N compound turnover is dependent on rainfall and depth, and is mediated by genomically divergent microorganisms.</title>
        <authorList>
            <person name="Diamond S."/>
            <person name="Andeer P.F."/>
            <person name="Li Z."/>
            <person name="Crits-Christoph A."/>
            <person name="Burstein D."/>
            <person name="Anantharaman K."/>
            <person name="Lane K.R."/>
            <person name="Thomas B.C."/>
            <person name="Pan C."/>
            <person name="Northen T.R."/>
            <person name="Banfield J.F."/>
        </authorList>
    </citation>
    <scope>NUCLEOTIDE SEQUENCE [LARGE SCALE GENOMIC DNA]</scope>
    <source>
        <strain evidence="1">NP_8</strain>
    </source>
</reference>
<name>A0A537J0K4_9BACT</name>
<dbReference type="Proteomes" id="UP000318834">
    <property type="component" value="Unassembled WGS sequence"/>
</dbReference>